<name>A0A8D9GXJ3_BRACM</name>
<reference evidence="1 2" key="1">
    <citation type="submission" date="2021-07" db="EMBL/GenBank/DDBJ databases">
        <authorList>
            <consortium name="Genoscope - CEA"/>
            <person name="William W."/>
        </authorList>
    </citation>
    <scope>NUCLEOTIDE SEQUENCE [LARGE SCALE GENOMIC DNA]</scope>
</reference>
<organism evidence="1 2">
    <name type="scientific">Brassica campestris</name>
    <name type="common">Field mustard</name>
    <dbReference type="NCBI Taxonomy" id="3711"/>
    <lineage>
        <taxon>Eukaryota</taxon>
        <taxon>Viridiplantae</taxon>
        <taxon>Streptophyta</taxon>
        <taxon>Embryophyta</taxon>
        <taxon>Tracheophyta</taxon>
        <taxon>Spermatophyta</taxon>
        <taxon>Magnoliopsida</taxon>
        <taxon>eudicotyledons</taxon>
        <taxon>Gunneridae</taxon>
        <taxon>Pentapetalae</taxon>
        <taxon>rosids</taxon>
        <taxon>malvids</taxon>
        <taxon>Brassicales</taxon>
        <taxon>Brassicaceae</taxon>
        <taxon>Brassiceae</taxon>
        <taxon>Brassica</taxon>
    </lineage>
</organism>
<dbReference type="Proteomes" id="UP000694005">
    <property type="component" value="Chromosome A01"/>
</dbReference>
<accession>A0A8D9GXJ3</accession>
<dbReference type="AlphaFoldDB" id="A0A8D9GXJ3"/>
<evidence type="ECO:0000313" key="2">
    <source>
        <dbReference type="Proteomes" id="UP000694005"/>
    </source>
</evidence>
<sequence length="53" mass="5916">LLHSFCVQPAGRLVRNCGLGQYGIGPIFWRPHPAWDGPAWTHEMTIPPRYGTG</sequence>
<evidence type="ECO:0000313" key="1">
    <source>
        <dbReference type="EMBL" id="CAG7888662.1"/>
    </source>
</evidence>
<feature type="non-terminal residue" evidence="1">
    <location>
        <position position="1"/>
    </location>
</feature>
<dbReference type="EMBL" id="LS974617">
    <property type="protein sequence ID" value="CAG7888662.1"/>
    <property type="molecule type" value="Genomic_DNA"/>
</dbReference>
<proteinExistence type="predicted"/>
<gene>
    <name evidence="1" type="ORF">BRAPAZ1V2_A01P27380.2</name>
</gene>
<protein>
    <submittedName>
        <fullName evidence="1">Uncharacterized protein</fullName>
    </submittedName>
</protein>
<feature type="non-terminal residue" evidence="1">
    <location>
        <position position="53"/>
    </location>
</feature>